<evidence type="ECO:0000313" key="2">
    <source>
        <dbReference type="Proteomes" id="UP000299102"/>
    </source>
</evidence>
<gene>
    <name evidence="1" type="ORF">EVAR_60436_1</name>
</gene>
<proteinExistence type="predicted"/>
<name>A0A4C1ZQD1_EUMVA</name>
<dbReference type="EMBL" id="BGZK01001989">
    <property type="protein sequence ID" value="GBP89294.1"/>
    <property type="molecule type" value="Genomic_DNA"/>
</dbReference>
<comment type="caution">
    <text evidence="1">The sequence shown here is derived from an EMBL/GenBank/DDBJ whole genome shotgun (WGS) entry which is preliminary data.</text>
</comment>
<evidence type="ECO:0000313" key="1">
    <source>
        <dbReference type="EMBL" id="GBP89294.1"/>
    </source>
</evidence>
<sequence length="136" mass="15618">MTAERRIQHNARNSAAGKNFKVVKFRALYCTRNDDSTHDLPETAAPLEHLLRNARMLCRLCPHYSDIEGTASTVTRPASSRMCLFLYSTTRGLSKLDPLELFPTPRYRSPSLLQRLPHHVHGHVSTRFEISGWRIF</sequence>
<protein>
    <submittedName>
        <fullName evidence="1">Uncharacterized protein</fullName>
    </submittedName>
</protein>
<keyword evidence="2" id="KW-1185">Reference proteome</keyword>
<organism evidence="1 2">
    <name type="scientific">Eumeta variegata</name>
    <name type="common">Bagworm moth</name>
    <name type="synonym">Eumeta japonica</name>
    <dbReference type="NCBI Taxonomy" id="151549"/>
    <lineage>
        <taxon>Eukaryota</taxon>
        <taxon>Metazoa</taxon>
        <taxon>Ecdysozoa</taxon>
        <taxon>Arthropoda</taxon>
        <taxon>Hexapoda</taxon>
        <taxon>Insecta</taxon>
        <taxon>Pterygota</taxon>
        <taxon>Neoptera</taxon>
        <taxon>Endopterygota</taxon>
        <taxon>Lepidoptera</taxon>
        <taxon>Glossata</taxon>
        <taxon>Ditrysia</taxon>
        <taxon>Tineoidea</taxon>
        <taxon>Psychidae</taxon>
        <taxon>Oiketicinae</taxon>
        <taxon>Eumeta</taxon>
    </lineage>
</organism>
<reference evidence="1 2" key="1">
    <citation type="journal article" date="2019" name="Commun. Biol.">
        <title>The bagworm genome reveals a unique fibroin gene that provides high tensile strength.</title>
        <authorList>
            <person name="Kono N."/>
            <person name="Nakamura H."/>
            <person name="Ohtoshi R."/>
            <person name="Tomita M."/>
            <person name="Numata K."/>
            <person name="Arakawa K."/>
        </authorList>
    </citation>
    <scope>NUCLEOTIDE SEQUENCE [LARGE SCALE GENOMIC DNA]</scope>
</reference>
<accession>A0A4C1ZQD1</accession>
<dbReference type="AlphaFoldDB" id="A0A4C1ZQD1"/>
<dbReference type="Proteomes" id="UP000299102">
    <property type="component" value="Unassembled WGS sequence"/>
</dbReference>